<accession>A0A7J6GBC7</accession>
<proteinExistence type="predicted"/>
<sequence>MGRTGSGGGTGTLDDDEEEERVNKSKISTSVSTESIVTTFDIDGRAVAMIVILLVPIQEDMPSLHLSLGQNLFCRYHSEAPDHSISMMKQKALQSGIVLSLNPNSFGTSPDNAFILKSLIVLNLLEFVCLCNMPTKQPLIIEHPILIVKV</sequence>
<comment type="caution">
    <text evidence="2">The sequence shown here is derived from an EMBL/GenBank/DDBJ whole genome shotgun (WGS) entry which is preliminary data.</text>
</comment>
<dbReference type="AlphaFoldDB" id="A0A7J6GBC7"/>
<protein>
    <submittedName>
        <fullName evidence="2">Uncharacterized protein</fullName>
    </submittedName>
</protein>
<feature type="compositionally biased region" description="Gly residues" evidence="1">
    <location>
        <begin position="1"/>
        <end position="11"/>
    </location>
</feature>
<reference evidence="2 3" key="1">
    <citation type="journal article" date="2020" name="bioRxiv">
        <title>Sequence and annotation of 42 cannabis genomes reveals extensive copy number variation in cannabinoid synthesis and pathogen resistance genes.</title>
        <authorList>
            <person name="Mckernan K.J."/>
            <person name="Helbert Y."/>
            <person name="Kane L.T."/>
            <person name="Ebling H."/>
            <person name="Zhang L."/>
            <person name="Liu B."/>
            <person name="Eaton Z."/>
            <person name="Mclaughlin S."/>
            <person name="Kingan S."/>
            <person name="Baybayan P."/>
            <person name="Concepcion G."/>
            <person name="Jordan M."/>
            <person name="Riva A."/>
            <person name="Barbazuk W."/>
            <person name="Harkins T."/>
        </authorList>
    </citation>
    <scope>NUCLEOTIDE SEQUENCE [LARGE SCALE GENOMIC DNA]</scope>
    <source>
        <strain evidence="3">cv. Jamaican Lion 4</strain>
        <tissue evidence="2">Leaf</tissue>
    </source>
</reference>
<keyword evidence="3" id="KW-1185">Reference proteome</keyword>
<evidence type="ECO:0000313" key="2">
    <source>
        <dbReference type="EMBL" id="KAF4379500.1"/>
    </source>
</evidence>
<organism evidence="2 3">
    <name type="scientific">Cannabis sativa</name>
    <name type="common">Hemp</name>
    <name type="synonym">Marijuana</name>
    <dbReference type="NCBI Taxonomy" id="3483"/>
    <lineage>
        <taxon>Eukaryota</taxon>
        <taxon>Viridiplantae</taxon>
        <taxon>Streptophyta</taxon>
        <taxon>Embryophyta</taxon>
        <taxon>Tracheophyta</taxon>
        <taxon>Spermatophyta</taxon>
        <taxon>Magnoliopsida</taxon>
        <taxon>eudicotyledons</taxon>
        <taxon>Gunneridae</taxon>
        <taxon>Pentapetalae</taxon>
        <taxon>rosids</taxon>
        <taxon>fabids</taxon>
        <taxon>Rosales</taxon>
        <taxon>Cannabaceae</taxon>
        <taxon>Cannabis</taxon>
    </lineage>
</organism>
<gene>
    <name evidence="2" type="ORF">G4B88_024948</name>
</gene>
<name>A0A7J6GBC7_CANSA</name>
<feature type="region of interest" description="Disordered" evidence="1">
    <location>
        <begin position="1"/>
        <end position="28"/>
    </location>
</feature>
<evidence type="ECO:0000313" key="3">
    <source>
        <dbReference type="Proteomes" id="UP000583929"/>
    </source>
</evidence>
<dbReference type="EMBL" id="JAATIQ010000129">
    <property type="protein sequence ID" value="KAF4379500.1"/>
    <property type="molecule type" value="Genomic_DNA"/>
</dbReference>
<dbReference type="Proteomes" id="UP000583929">
    <property type="component" value="Unassembled WGS sequence"/>
</dbReference>
<evidence type="ECO:0000256" key="1">
    <source>
        <dbReference type="SAM" id="MobiDB-lite"/>
    </source>
</evidence>